<keyword evidence="3" id="KW-0597">Phosphoprotein</keyword>
<dbReference type="CDD" id="cd06225">
    <property type="entry name" value="HAMP"/>
    <property type="match status" value="1"/>
</dbReference>
<dbReference type="Pfam" id="PF00672">
    <property type="entry name" value="HAMP"/>
    <property type="match status" value="1"/>
</dbReference>
<evidence type="ECO:0000313" key="9">
    <source>
        <dbReference type="Proteomes" id="UP000250369"/>
    </source>
</evidence>
<dbReference type="GO" id="GO:0000155">
    <property type="term" value="F:phosphorelay sensor kinase activity"/>
    <property type="evidence" value="ECO:0007669"/>
    <property type="project" value="InterPro"/>
</dbReference>
<dbReference type="SUPFAM" id="SSF158472">
    <property type="entry name" value="HAMP domain-like"/>
    <property type="match status" value="1"/>
</dbReference>
<evidence type="ECO:0000256" key="6">
    <source>
        <dbReference type="SAM" id="Phobius"/>
    </source>
</evidence>
<comment type="subcellular location">
    <subcellularLocation>
        <location evidence="1">Cell membrane</location>
        <topology evidence="1">Multi-pass membrane protein</topology>
    </subcellularLocation>
</comment>
<evidence type="ECO:0000313" key="8">
    <source>
        <dbReference type="EMBL" id="RAV15630.1"/>
    </source>
</evidence>
<keyword evidence="4" id="KW-0808">Transferase</keyword>
<dbReference type="InterPro" id="IPR036890">
    <property type="entry name" value="HATPase_C_sf"/>
</dbReference>
<dbReference type="Pfam" id="PF06580">
    <property type="entry name" value="His_kinase"/>
    <property type="match status" value="1"/>
</dbReference>
<dbReference type="PANTHER" id="PTHR34220:SF7">
    <property type="entry name" value="SENSOR HISTIDINE KINASE YPDA"/>
    <property type="match status" value="1"/>
</dbReference>
<keyword evidence="6" id="KW-0812">Transmembrane</keyword>
<dbReference type="InterPro" id="IPR003660">
    <property type="entry name" value="HAMP_dom"/>
</dbReference>
<feature type="transmembrane region" description="Helical" evidence="6">
    <location>
        <begin position="324"/>
        <end position="347"/>
    </location>
</feature>
<dbReference type="PROSITE" id="PS50885">
    <property type="entry name" value="HAMP"/>
    <property type="match status" value="1"/>
</dbReference>
<name>A0A329M6Y9_9BACL</name>
<evidence type="ECO:0000256" key="4">
    <source>
        <dbReference type="ARBA" id="ARBA00022679"/>
    </source>
</evidence>
<keyword evidence="9" id="KW-1185">Reference proteome</keyword>
<dbReference type="InterPro" id="IPR010559">
    <property type="entry name" value="Sig_transdc_His_kin_internal"/>
</dbReference>
<feature type="domain" description="HAMP" evidence="7">
    <location>
        <begin position="348"/>
        <end position="402"/>
    </location>
</feature>
<dbReference type="InterPro" id="IPR050640">
    <property type="entry name" value="Bact_2-comp_sensor_kinase"/>
</dbReference>
<feature type="transmembrane region" description="Helical" evidence="6">
    <location>
        <begin position="47"/>
        <end position="67"/>
    </location>
</feature>
<dbReference type="PANTHER" id="PTHR34220">
    <property type="entry name" value="SENSOR HISTIDINE KINASE YPDA"/>
    <property type="match status" value="1"/>
</dbReference>
<dbReference type="Gene3D" id="6.10.340.10">
    <property type="match status" value="1"/>
</dbReference>
<dbReference type="SUPFAM" id="SSF55874">
    <property type="entry name" value="ATPase domain of HSP90 chaperone/DNA topoisomerase II/histidine kinase"/>
    <property type="match status" value="1"/>
</dbReference>
<dbReference type="Proteomes" id="UP000250369">
    <property type="component" value="Unassembled WGS sequence"/>
</dbReference>
<gene>
    <name evidence="8" type="ORF">DQG23_30110</name>
</gene>
<dbReference type="Gene3D" id="3.30.565.10">
    <property type="entry name" value="Histidine kinase-like ATPase, C-terminal domain"/>
    <property type="match status" value="1"/>
</dbReference>
<keyword evidence="5 6" id="KW-0472">Membrane</keyword>
<reference evidence="8 9" key="1">
    <citation type="journal article" date="2009" name="Int. J. Syst. Evol. Microbiol.">
        <title>Paenibacillus contaminans sp. nov., isolated from a contaminated laboratory plate.</title>
        <authorList>
            <person name="Chou J.H."/>
            <person name="Lee J.H."/>
            <person name="Lin M.C."/>
            <person name="Chang P.S."/>
            <person name="Arun A.B."/>
            <person name="Young C.C."/>
            <person name="Chen W.M."/>
        </authorList>
    </citation>
    <scope>NUCLEOTIDE SEQUENCE [LARGE SCALE GENOMIC DNA]</scope>
    <source>
        <strain evidence="8 9">CKOBP-6</strain>
    </source>
</reference>
<accession>A0A329M6Y9</accession>
<organism evidence="8 9">
    <name type="scientific">Paenibacillus contaminans</name>
    <dbReference type="NCBI Taxonomy" id="450362"/>
    <lineage>
        <taxon>Bacteria</taxon>
        <taxon>Bacillati</taxon>
        <taxon>Bacillota</taxon>
        <taxon>Bacilli</taxon>
        <taxon>Bacillales</taxon>
        <taxon>Paenibacillaceae</taxon>
        <taxon>Paenibacillus</taxon>
    </lineage>
</organism>
<dbReference type="AlphaFoldDB" id="A0A329M6Y9"/>
<comment type="caution">
    <text evidence="8">The sequence shown here is derived from an EMBL/GenBank/DDBJ whole genome shotgun (WGS) entry which is preliminary data.</text>
</comment>
<evidence type="ECO:0000256" key="2">
    <source>
        <dbReference type="ARBA" id="ARBA00022475"/>
    </source>
</evidence>
<keyword evidence="6" id="KW-1133">Transmembrane helix</keyword>
<dbReference type="GO" id="GO:0005886">
    <property type="term" value="C:plasma membrane"/>
    <property type="evidence" value="ECO:0007669"/>
    <property type="project" value="UniProtKB-SubCell"/>
</dbReference>
<keyword evidence="2" id="KW-1003">Cell membrane</keyword>
<proteinExistence type="predicted"/>
<evidence type="ECO:0000256" key="1">
    <source>
        <dbReference type="ARBA" id="ARBA00004651"/>
    </source>
</evidence>
<protein>
    <recommendedName>
        <fullName evidence="7">HAMP domain-containing protein</fullName>
    </recommendedName>
</protein>
<dbReference type="EMBL" id="QMFB01000023">
    <property type="protein sequence ID" value="RAV15630.1"/>
    <property type="molecule type" value="Genomic_DNA"/>
</dbReference>
<evidence type="ECO:0000259" key="7">
    <source>
        <dbReference type="PROSITE" id="PS50885"/>
    </source>
</evidence>
<sequence>MVKIECAFAAWNHGCAGTSVQVVTTDGGWKALRINIRIGNSSIFRKIFITFLILLVPLYCITLIFVVQEEQRLRGHLTSSLENRISQQMQAFETEVNRIARFQTEYAVDKDLLQLSTISDGLTPFQRSQAVLDLQRRLYLLKESSPFIEETIAMIPAIKGSVVSKTFELRIDTALWNGLRSDRQMIGPFNYWDNALYLTLTHPRINLESDKEPSFLLAVKMNKHTIEKMLSDLHIYPDSQSLLISLHSGALLSGNEEVWQMSDMESKLALQSKLRQEAEGKVIHDDWDVGQSEYFVSAAKSDELGVMLLTYVPNEQVLGPTKVYLFWFWSISALSFVIVLLFSLSIYRFIHRPLLKLVSAFRQVERGEINTAIDINHTAKNEFGYLYNRFNLMVNELRTLIEEVYEQRIRSQQSELKRLQSQINPHFLYNSLFVLYQLIELNDNRNALRFAKYLGGFFQYITRDSKEEVVLSREVEQAKAYTEIQKMCYGHRLHVEFGELPEQEGNLVVPRIIIQPVIENAFKYAFEHMVSGGKLSLQFKVEDDLCVIVVQDNGEKLDDSLLARLQKETSDDYADPMELSGLINVHRRLRIRYGAPGGLRFSRSGWGGLCVEIIIKREKER</sequence>
<evidence type="ECO:0000256" key="3">
    <source>
        <dbReference type="ARBA" id="ARBA00022553"/>
    </source>
</evidence>
<evidence type="ECO:0000256" key="5">
    <source>
        <dbReference type="ARBA" id="ARBA00023136"/>
    </source>
</evidence>
<dbReference type="SMART" id="SM00304">
    <property type="entry name" value="HAMP"/>
    <property type="match status" value="1"/>
</dbReference>